<organism evidence="2 3">
    <name type="scientific">Kingdonia uniflora</name>
    <dbReference type="NCBI Taxonomy" id="39325"/>
    <lineage>
        <taxon>Eukaryota</taxon>
        <taxon>Viridiplantae</taxon>
        <taxon>Streptophyta</taxon>
        <taxon>Embryophyta</taxon>
        <taxon>Tracheophyta</taxon>
        <taxon>Spermatophyta</taxon>
        <taxon>Magnoliopsida</taxon>
        <taxon>Ranunculales</taxon>
        <taxon>Circaeasteraceae</taxon>
        <taxon>Kingdonia</taxon>
    </lineage>
</organism>
<feature type="non-terminal residue" evidence="2">
    <location>
        <position position="1"/>
    </location>
</feature>
<proteinExistence type="predicted"/>
<sequence>SSGKELSTTKDSGSGKGLFTTKARGPLPHNSFPDPDHEYRGYPKTNGRRPDLCRFSSLVDDDDVPQSNESFKTILTNVPPLNKLSISQSNVHLLNKPVLTNVPQSNEPFQTIPTDIHLLNEPCISESNIYLSNKSVLTNIPPSNEPMLTNVPLSIEPKPIIGQTETSSRTGERSLGFLI</sequence>
<evidence type="ECO:0000313" key="2">
    <source>
        <dbReference type="EMBL" id="KAF6162710.1"/>
    </source>
</evidence>
<dbReference type="EMBL" id="JACGCM010001013">
    <property type="protein sequence ID" value="KAF6162710.1"/>
    <property type="molecule type" value="Genomic_DNA"/>
</dbReference>
<name>A0A7J7N6Q0_9MAGN</name>
<feature type="compositionally biased region" description="Polar residues" evidence="1">
    <location>
        <begin position="1"/>
        <end position="12"/>
    </location>
</feature>
<dbReference type="AlphaFoldDB" id="A0A7J7N6Q0"/>
<protein>
    <submittedName>
        <fullName evidence="2">Uncharacterized protein</fullName>
    </submittedName>
</protein>
<feature type="region of interest" description="Disordered" evidence="1">
    <location>
        <begin position="1"/>
        <end position="50"/>
    </location>
</feature>
<gene>
    <name evidence="2" type="ORF">GIB67_022369</name>
</gene>
<dbReference type="Proteomes" id="UP000541444">
    <property type="component" value="Unassembled WGS sequence"/>
</dbReference>
<evidence type="ECO:0000313" key="3">
    <source>
        <dbReference type="Proteomes" id="UP000541444"/>
    </source>
</evidence>
<comment type="caution">
    <text evidence="2">The sequence shown here is derived from an EMBL/GenBank/DDBJ whole genome shotgun (WGS) entry which is preliminary data.</text>
</comment>
<keyword evidence="3" id="KW-1185">Reference proteome</keyword>
<evidence type="ECO:0000256" key="1">
    <source>
        <dbReference type="SAM" id="MobiDB-lite"/>
    </source>
</evidence>
<reference evidence="2 3" key="1">
    <citation type="journal article" date="2020" name="IScience">
        <title>Genome Sequencing of the Endangered Kingdonia uniflora (Circaeasteraceae, Ranunculales) Reveals Potential Mechanisms of Evolutionary Specialization.</title>
        <authorList>
            <person name="Sun Y."/>
            <person name="Deng T."/>
            <person name="Zhang A."/>
            <person name="Moore M.J."/>
            <person name="Landis J.B."/>
            <person name="Lin N."/>
            <person name="Zhang H."/>
            <person name="Zhang X."/>
            <person name="Huang J."/>
            <person name="Zhang X."/>
            <person name="Sun H."/>
            <person name="Wang H."/>
        </authorList>
    </citation>
    <scope>NUCLEOTIDE SEQUENCE [LARGE SCALE GENOMIC DNA]</scope>
    <source>
        <strain evidence="2">TB1705</strain>
        <tissue evidence="2">Leaf</tissue>
    </source>
</reference>
<accession>A0A7J7N6Q0</accession>